<dbReference type="eggNOG" id="COG0457">
    <property type="taxonomic scope" value="Bacteria"/>
</dbReference>
<evidence type="ECO:0000313" key="3">
    <source>
        <dbReference type="Proteomes" id="UP000023541"/>
    </source>
</evidence>
<feature type="transmembrane region" description="Helical" evidence="1">
    <location>
        <begin position="7"/>
        <end position="26"/>
    </location>
</feature>
<keyword evidence="1" id="KW-0812">Transmembrane</keyword>
<dbReference type="Pfam" id="PF11138">
    <property type="entry name" value="DUF2911"/>
    <property type="match status" value="1"/>
</dbReference>
<dbReference type="RefSeq" id="WP_034244414.1">
    <property type="nucleotide sequence ID" value="NZ_AQRA01000007.1"/>
</dbReference>
<keyword evidence="1" id="KW-1133">Transmembrane helix</keyword>
<evidence type="ECO:0000256" key="1">
    <source>
        <dbReference type="SAM" id="Phobius"/>
    </source>
</evidence>
<dbReference type="OrthoDB" id="187854at2"/>
<evidence type="ECO:0008006" key="4">
    <source>
        <dbReference type="Google" id="ProtNLM"/>
    </source>
</evidence>
<keyword evidence="1" id="KW-0472">Membrane</keyword>
<dbReference type="STRING" id="1317122.ATO12_22605"/>
<protein>
    <recommendedName>
        <fullName evidence="4">DUF2911 domain-containing protein</fullName>
    </recommendedName>
</protein>
<dbReference type="AlphaFoldDB" id="A0A023BSW5"/>
<comment type="caution">
    <text evidence="2">The sequence shown here is derived from an EMBL/GenBank/DDBJ whole genome shotgun (WGS) entry which is preliminary data.</text>
</comment>
<name>A0A023BSW5_9FLAO</name>
<dbReference type="Proteomes" id="UP000023541">
    <property type="component" value="Unassembled WGS sequence"/>
</dbReference>
<reference evidence="2 3" key="1">
    <citation type="submission" date="2014-04" db="EMBL/GenBank/DDBJ databases">
        <title>Aquimarina sp. 22II-S11-z7 Genome Sequencing.</title>
        <authorList>
            <person name="Lai Q."/>
        </authorList>
    </citation>
    <scope>NUCLEOTIDE SEQUENCE [LARGE SCALE GENOMIC DNA]</scope>
    <source>
        <strain evidence="2 3">22II-S11-z7</strain>
    </source>
</reference>
<organism evidence="2 3">
    <name type="scientific">Aquimarina atlantica</name>
    <dbReference type="NCBI Taxonomy" id="1317122"/>
    <lineage>
        <taxon>Bacteria</taxon>
        <taxon>Pseudomonadati</taxon>
        <taxon>Bacteroidota</taxon>
        <taxon>Flavobacteriia</taxon>
        <taxon>Flavobacteriales</taxon>
        <taxon>Flavobacteriaceae</taxon>
        <taxon>Aquimarina</taxon>
    </lineage>
</organism>
<proteinExistence type="predicted"/>
<dbReference type="InterPro" id="IPR021314">
    <property type="entry name" value="DUF2911"/>
</dbReference>
<accession>A0A023BSW5</accession>
<sequence>MPKLLKRAVLILSGLVLIGFAGMYFMKQSTKKHSPEEIVTHTAKDATFTVFYNRPYKKGREIFGNLVPFNEVWRTGANEATTFTTDKDLLVDGTVLKAGTYSLWTIPNPKSWKVIFNSKEYDWGVGMDGTAKRDASYDVLTVEVPVQPLLNIVEQFSIYFENANDFTILYLAWDRTAIAVPIKV</sequence>
<keyword evidence="3" id="KW-1185">Reference proteome</keyword>
<gene>
    <name evidence="2" type="ORF">ATO12_22605</name>
</gene>
<dbReference type="EMBL" id="AQRA01000007">
    <property type="protein sequence ID" value="EZH72923.1"/>
    <property type="molecule type" value="Genomic_DNA"/>
</dbReference>
<evidence type="ECO:0000313" key="2">
    <source>
        <dbReference type="EMBL" id="EZH72923.1"/>
    </source>
</evidence>